<evidence type="ECO:0008006" key="5">
    <source>
        <dbReference type="Google" id="ProtNLM"/>
    </source>
</evidence>
<evidence type="ECO:0000256" key="2">
    <source>
        <dbReference type="SAM" id="SignalP"/>
    </source>
</evidence>
<name>A0A4R6G3F3_9BURK</name>
<dbReference type="RefSeq" id="WP_112992875.1">
    <property type="nucleotide sequence ID" value="NZ_PTLZ01000004.1"/>
</dbReference>
<comment type="caution">
    <text evidence="3">The sequence shown here is derived from an EMBL/GenBank/DDBJ whole genome shotgun (WGS) entry which is preliminary data.</text>
</comment>
<dbReference type="Proteomes" id="UP000294737">
    <property type="component" value="Unassembled WGS sequence"/>
</dbReference>
<protein>
    <recommendedName>
        <fullName evidence="5">Nickel/cobalt transporter regulator</fullName>
    </recommendedName>
</protein>
<evidence type="ECO:0000256" key="1">
    <source>
        <dbReference type="SAM" id="MobiDB-lite"/>
    </source>
</evidence>
<reference evidence="3 4" key="1">
    <citation type="submission" date="2019-03" db="EMBL/GenBank/DDBJ databases">
        <title>Genomic Encyclopedia of Type Strains, Phase IV (KMG-IV): sequencing the most valuable type-strain genomes for metagenomic binning, comparative biology and taxonomic classification.</title>
        <authorList>
            <person name="Goeker M."/>
        </authorList>
    </citation>
    <scope>NUCLEOTIDE SEQUENCE [LARGE SCALE GENOMIC DNA]</scope>
    <source>
        <strain evidence="3 4">DSM 18555</strain>
    </source>
</reference>
<keyword evidence="2" id="KW-0732">Signal</keyword>
<proteinExistence type="predicted"/>
<organism evidence="3 4">
    <name type="scientific">Herminiimonas fonticola</name>
    <dbReference type="NCBI Taxonomy" id="303380"/>
    <lineage>
        <taxon>Bacteria</taxon>
        <taxon>Pseudomonadati</taxon>
        <taxon>Pseudomonadota</taxon>
        <taxon>Betaproteobacteria</taxon>
        <taxon>Burkholderiales</taxon>
        <taxon>Oxalobacteraceae</taxon>
        <taxon>Herminiimonas</taxon>
    </lineage>
</organism>
<feature type="compositionally biased region" description="Low complexity" evidence="1">
    <location>
        <begin position="108"/>
        <end position="120"/>
    </location>
</feature>
<gene>
    <name evidence="3" type="ORF">EV677_2578</name>
</gene>
<evidence type="ECO:0000313" key="4">
    <source>
        <dbReference type="Proteomes" id="UP000294737"/>
    </source>
</evidence>
<dbReference type="OrthoDB" id="7019622at2"/>
<accession>A0A4R6G3F3</accession>
<keyword evidence="4" id="KW-1185">Reference proteome</keyword>
<sequence length="120" mass="12954">MRTRILLISVAFAVTSFSAQAFERPFPAGAKRGVMTPAVAPAIIINDKTRTLTAGARIWNQNNTIDMPAALRGSKLPVNYTEIASGEIDRVWILTEEEAKQAPPKPVVPAALPAPVSKFQ</sequence>
<dbReference type="AlphaFoldDB" id="A0A4R6G3F3"/>
<feature type="signal peptide" evidence="2">
    <location>
        <begin position="1"/>
        <end position="21"/>
    </location>
</feature>
<dbReference type="EMBL" id="SNWF01000006">
    <property type="protein sequence ID" value="TDN88991.1"/>
    <property type="molecule type" value="Genomic_DNA"/>
</dbReference>
<evidence type="ECO:0000313" key="3">
    <source>
        <dbReference type="EMBL" id="TDN88991.1"/>
    </source>
</evidence>
<feature type="region of interest" description="Disordered" evidence="1">
    <location>
        <begin position="101"/>
        <end position="120"/>
    </location>
</feature>
<feature type="chain" id="PRO_5020662006" description="Nickel/cobalt transporter regulator" evidence="2">
    <location>
        <begin position="22"/>
        <end position="120"/>
    </location>
</feature>